<feature type="transmembrane region" description="Helical" evidence="1">
    <location>
        <begin position="93"/>
        <end position="112"/>
    </location>
</feature>
<reference evidence="3 4" key="1">
    <citation type="submission" date="2019-02" db="EMBL/GenBank/DDBJ databases">
        <title>Deep-cultivation of Planctomycetes and their phenomic and genomic characterization uncovers novel biology.</title>
        <authorList>
            <person name="Wiegand S."/>
            <person name="Jogler M."/>
            <person name="Boedeker C."/>
            <person name="Pinto D."/>
            <person name="Vollmers J."/>
            <person name="Rivas-Marin E."/>
            <person name="Kohn T."/>
            <person name="Peeters S.H."/>
            <person name="Heuer A."/>
            <person name="Rast P."/>
            <person name="Oberbeckmann S."/>
            <person name="Bunk B."/>
            <person name="Jeske O."/>
            <person name="Meyerdierks A."/>
            <person name="Storesund J.E."/>
            <person name="Kallscheuer N."/>
            <person name="Luecker S."/>
            <person name="Lage O.M."/>
            <person name="Pohl T."/>
            <person name="Merkel B.J."/>
            <person name="Hornburger P."/>
            <person name="Mueller R.-W."/>
            <person name="Bruemmer F."/>
            <person name="Labrenz M."/>
            <person name="Spormann A.M."/>
            <person name="Op Den Camp H."/>
            <person name="Overmann J."/>
            <person name="Amann R."/>
            <person name="Jetten M.S.M."/>
            <person name="Mascher T."/>
            <person name="Medema M.H."/>
            <person name="Devos D.P."/>
            <person name="Kaster A.-K."/>
            <person name="Ovreas L."/>
            <person name="Rohde M."/>
            <person name="Galperin M.Y."/>
            <person name="Jogler C."/>
        </authorList>
    </citation>
    <scope>NUCLEOTIDE SEQUENCE [LARGE SCALE GENOMIC DNA]</scope>
    <source>
        <strain evidence="3 4">Pla144</strain>
    </source>
</reference>
<protein>
    <recommendedName>
        <fullName evidence="2">DUF5009 domain-containing protein</fullName>
    </recommendedName>
</protein>
<feature type="domain" description="DUF5009" evidence="2">
    <location>
        <begin position="11"/>
        <end position="98"/>
    </location>
</feature>
<dbReference type="PANTHER" id="PTHR31061">
    <property type="entry name" value="LD22376P"/>
    <property type="match status" value="1"/>
</dbReference>
<dbReference type="InterPro" id="IPR032176">
    <property type="entry name" value="DUF5009"/>
</dbReference>
<evidence type="ECO:0000259" key="2">
    <source>
        <dbReference type="Pfam" id="PF16401"/>
    </source>
</evidence>
<dbReference type="EMBL" id="SJPS01000006">
    <property type="protein sequence ID" value="TWU23797.1"/>
    <property type="molecule type" value="Genomic_DNA"/>
</dbReference>
<name>A0A5C6CJN6_9BACT</name>
<organism evidence="3 4">
    <name type="scientific">Bythopirellula polymerisocia</name>
    <dbReference type="NCBI Taxonomy" id="2528003"/>
    <lineage>
        <taxon>Bacteria</taxon>
        <taxon>Pseudomonadati</taxon>
        <taxon>Planctomycetota</taxon>
        <taxon>Planctomycetia</taxon>
        <taxon>Pirellulales</taxon>
        <taxon>Lacipirellulaceae</taxon>
        <taxon>Bythopirellula</taxon>
    </lineage>
</organism>
<accession>A0A5C6CJN6</accession>
<evidence type="ECO:0000313" key="3">
    <source>
        <dbReference type="EMBL" id="TWU23797.1"/>
    </source>
</evidence>
<keyword evidence="4" id="KW-1185">Reference proteome</keyword>
<feature type="transmembrane region" description="Helical" evidence="1">
    <location>
        <begin position="343"/>
        <end position="361"/>
    </location>
</feature>
<proteinExistence type="predicted"/>
<feature type="transmembrane region" description="Helical" evidence="1">
    <location>
        <begin position="271"/>
        <end position="291"/>
    </location>
</feature>
<dbReference type="AlphaFoldDB" id="A0A5C6CJN6"/>
<feature type="transmembrane region" description="Helical" evidence="1">
    <location>
        <begin position="241"/>
        <end position="259"/>
    </location>
</feature>
<feature type="transmembrane region" description="Helical" evidence="1">
    <location>
        <begin position="208"/>
        <end position="229"/>
    </location>
</feature>
<keyword evidence="1" id="KW-0472">Membrane</keyword>
<comment type="caution">
    <text evidence="3">The sequence shown here is derived from an EMBL/GenBank/DDBJ whole genome shotgun (WGS) entry which is preliminary data.</text>
</comment>
<feature type="transmembrane region" description="Helical" evidence="1">
    <location>
        <begin position="59"/>
        <end position="81"/>
    </location>
</feature>
<feature type="transmembrane region" description="Helical" evidence="1">
    <location>
        <begin position="124"/>
        <end position="144"/>
    </location>
</feature>
<feature type="transmembrane region" description="Helical" evidence="1">
    <location>
        <begin position="20"/>
        <end position="39"/>
    </location>
</feature>
<keyword evidence="1" id="KW-1133">Transmembrane helix</keyword>
<feature type="transmembrane region" description="Helical" evidence="1">
    <location>
        <begin position="151"/>
        <end position="169"/>
    </location>
</feature>
<feature type="transmembrane region" description="Helical" evidence="1">
    <location>
        <begin position="298"/>
        <end position="315"/>
    </location>
</feature>
<dbReference type="Proteomes" id="UP000318437">
    <property type="component" value="Unassembled WGS sequence"/>
</dbReference>
<gene>
    <name evidence="3" type="ORF">Pla144_39720</name>
</gene>
<dbReference type="OrthoDB" id="9788724at2"/>
<evidence type="ECO:0000256" key="1">
    <source>
        <dbReference type="SAM" id="Phobius"/>
    </source>
</evidence>
<dbReference type="Pfam" id="PF16401">
    <property type="entry name" value="DUF5009"/>
    <property type="match status" value="1"/>
</dbReference>
<keyword evidence="1" id="KW-0812">Transmembrane</keyword>
<evidence type="ECO:0000313" key="4">
    <source>
        <dbReference type="Proteomes" id="UP000318437"/>
    </source>
</evidence>
<dbReference type="RefSeq" id="WP_146452273.1">
    <property type="nucleotide sequence ID" value="NZ_SJPS01000006.1"/>
</dbReference>
<dbReference type="PANTHER" id="PTHR31061:SF24">
    <property type="entry name" value="LD22376P"/>
    <property type="match status" value="1"/>
</dbReference>
<sequence>MADNSQPLARLKSLDALRGFDMFWIIGGGAIVHEAAQLTKWSWLEWMSGQLHHPEWHGFTFYDLIFPLFLFLAGVSMPYSFEKRLYRGDSKKLLYRHVLLRGLALVVLGWVYNGLLNFDWENLRYPSVLGRIGLAYLFAALIVLNADTRGCLLWIAGLLVGYWAALKFIPVPGFGAGDLTPGHTFTDYVDRLLIPGKMLYPGKRDPEGLLGTIPAIATALAGAVAGQFLKKAQYSGAVKSLLMAAAGVACLVAAWLWNFEFPINKNLWTSSFVLHCAGWSLLLLALFYLVIDVWHIGGWSFFFVVIGSNSILIYLSQHMVDFSHTANSLFGGLISLTGQWEPLWGTVAYLAVEWILLYVLYRNRIFLRV</sequence>